<dbReference type="Proteomes" id="UP000054359">
    <property type="component" value="Unassembled WGS sequence"/>
</dbReference>
<dbReference type="AlphaFoldDB" id="A0A087TC03"/>
<accession>A0A087TC03</accession>
<name>A0A087TC03_STEMI</name>
<dbReference type="EMBL" id="KK114525">
    <property type="protein sequence ID" value="KFM62642.1"/>
    <property type="molecule type" value="Genomic_DNA"/>
</dbReference>
<evidence type="ECO:0000313" key="2">
    <source>
        <dbReference type="Proteomes" id="UP000054359"/>
    </source>
</evidence>
<gene>
    <name evidence="1" type="ORF">X975_16496</name>
</gene>
<feature type="non-terminal residue" evidence="1">
    <location>
        <position position="35"/>
    </location>
</feature>
<dbReference type="OrthoDB" id="6415928at2759"/>
<sequence>MFRFPRNGERRRKWVVNSRQDQWVPGPGTCLCECA</sequence>
<dbReference type="SUPFAM" id="SSF57716">
    <property type="entry name" value="Glucocorticoid receptor-like (DNA-binding domain)"/>
    <property type="match status" value="1"/>
</dbReference>
<evidence type="ECO:0000313" key="1">
    <source>
        <dbReference type="EMBL" id="KFM62642.1"/>
    </source>
</evidence>
<organism evidence="1 2">
    <name type="scientific">Stegodyphus mimosarum</name>
    <name type="common">African social velvet spider</name>
    <dbReference type="NCBI Taxonomy" id="407821"/>
    <lineage>
        <taxon>Eukaryota</taxon>
        <taxon>Metazoa</taxon>
        <taxon>Ecdysozoa</taxon>
        <taxon>Arthropoda</taxon>
        <taxon>Chelicerata</taxon>
        <taxon>Arachnida</taxon>
        <taxon>Araneae</taxon>
        <taxon>Araneomorphae</taxon>
        <taxon>Entelegynae</taxon>
        <taxon>Eresoidea</taxon>
        <taxon>Eresidae</taxon>
        <taxon>Stegodyphus</taxon>
    </lineage>
</organism>
<keyword evidence="2" id="KW-1185">Reference proteome</keyword>
<evidence type="ECO:0008006" key="3">
    <source>
        <dbReference type="Google" id="ProtNLM"/>
    </source>
</evidence>
<proteinExistence type="predicted"/>
<protein>
    <recommendedName>
        <fullName evidence="3">THAP-type domain-containing protein</fullName>
    </recommendedName>
</protein>
<reference evidence="1 2" key="1">
    <citation type="submission" date="2013-11" db="EMBL/GenBank/DDBJ databases">
        <title>Genome sequencing of Stegodyphus mimosarum.</title>
        <authorList>
            <person name="Bechsgaard J."/>
        </authorList>
    </citation>
    <scope>NUCLEOTIDE SEQUENCE [LARGE SCALE GENOMIC DNA]</scope>
</reference>